<sequence length="323" mass="36093">MDDADRQNYVSPSKEWDVFLSHASEDKSYVRAVAAGLAKRGITYILDERDFVAGMSLRGQVDSAILNSYLGILFVSSHFMRKRWTREEFDGLFTLEDGGQTKIMPVWLGVDIKAVANFSPMLASRLAIVADEDADVTAGTIARHLEQLFTINESWGQMVRTDTLCLPWVGTPMFHRKSLKILDDYLPYFWVPRRFENELPGFQEAVPIRVCDTVIDPTGYDGRCVIVIGWQSLVQIYQRRDHGLREWVFQLTTNEPGYAQSIMYVRCAGPVDEGSGWPTSPQGDLTIVVGYIVAHGAMILADGSIANASYLVAAKVHHAPPVS</sequence>
<keyword evidence="3" id="KW-1185">Reference proteome</keyword>
<proteinExistence type="predicted"/>
<dbReference type="EMBL" id="JBDIME010000009">
    <property type="protein sequence ID" value="MEN2790357.1"/>
    <property type="molecule type" value="Genomic_DNA"/>
</dbReference>
<dbReference type="Gene3D" id="3.40.50.10140">
    <property type="entry name" value="Toll/interleukin-1 receptor homology (TIR) domain"/>
    <property type="match status" value="1"/>
</dbReference>
<evidence type="ECO:0000313" key="2">
    <source>
        <dbReference type="EMBL" id="MEN2790357.1"/>
    </source>
</evidence>
<dbReference type="SMART" id="SM00255">
    <property type="entry name" value="TIR"/>
    <property type="match status" value="1"/>
</dbReference>
<organism evidence="2 3">
    <name type="scientific">Sphingomonas oligophenolica</name>
    <dbReference type="NCBI Taxonomy" id="301154"/>
    <lineage>
        <taxon>Bacteria</taxon>
        <taxon>Pseudomonadati</taxon>
        <taxon>Pseudomonadota</taxon>
        <taxon>Alphaproteobacteria</taxon>
        <taxon>Sphingomonadales</taxon>
        <taxon>Sphingomonadaceae</taxon>
        <taxon>Sphingomonas</taxon>
    </lineage>
</organism>
<keyword evidence="2" id="KW-0675">Receptor</keyword>
<dbReference type="RefSeq" id="WP_343889432.1">
    <property type="nucleotide sequence ID" value="NZ_BAAAEH010000021.1"/>
</dbReference>
<comment type="caution">
    <text evidence="2">The sequence shown here is derived from an EMBL/GenBank/DDBJ whole genome shotgun (WGS) entry which is preliminary data.</text>
</comment>
<evidence type="ECO:0000259" key="1">
    <source>
        <dbReference type="PROSITE" id="PS50104"/>
    </source>
</evidence>
<gene>
    <name evidence="2" type="ORF">ABC974_12025</name>
</gene>
<dbReference type="InterPro" id="IPR000157">
    <property type="entry name" value="TIR_dom"/>
</dbReference>
<accession>A0ABU9Y3H6</accession>
<dbReference type="SUPFAM" id="SSF52200">
    <property type="entry name" value="Toll/Interleukin receptor TIR domain"/>
    <property type="match status" value="1"/>
</dbReference>
<dbReference type="Proteomes" id="UP001419910">
    <property type="component" value="Unassembled WGS sequence"/>
</dbReference>
<name>A0ABU9Y3H6_9SPHN</name>
<dbReference type="PROSITE" id="PS50104">
    <property type="entry name" value="TIR"/>
    <property type="match status" value="1"/>
</dbReference>
<reference evidence="2 3" key="1">
    <citation type="submission" date="2024-05" db="EMBL/GenBank/DDBJ databases">
        <authorList>
            <person name="Liu Q."/>
            <person name="Xin Y.-H."/>
        </authorList>
    </citation>
    <scope>NUCLEOTIDE SEQUENCE [LARGE SCALE GENOMIC DNA]</scope>
    <source>
        <strain evidence="2 3">CGMCC 1.10181</strain>
    </source>
</reference>
<feature type="domain" description="TIR" evidence="1">
    <location>
        <begin position="14"/>
        <end position="149"/>
    </location>
</feature>
<dbReference type="Pfam" id="PF13676">
    <property type="entry name" value="TIR_2"/>
    <property type="match status" value="1"/>
</dbReference>
<dbReference type="InterPro" id="IPR035897">
    <property type="entry name" value="Toll_tir_struct_dom_sf"/>
</dbReference>
<evidence type="ECO:0000313" key="3">
    <source>
        <dbReference type="Proteomes" id="UP001419910"/>
    </source>
</evidence>
<protein>
    <submittedName>
        <fullName evidence="2">Toll/interleukin-1 receptor domain-containing protein</fullName>
    </submittedName>
</protein>